<dbReference type="EnsemblPlants" id="OPUNC08G17700.1">
    <property type="protein sequence ID" value="OPUNC08G17700.1"/>
    <property type="gene ID" value="OPUNC08G17700"/>
</dbReference>
<reference evidence="2" key="2">
    <citation type="submission" date="2018-05" db="EMBL/GenBank/DDBJ databases">
        <title>OpunRS2 (Oryza punctata Reference Sequence Version 2).</title>
        <authorList>
            <person name="Zhang J."/>
            <person name="Kudrna D."/>
            <person name="Lee S."/>
            <person name="Talag J."/>
            <person name="Welchert J."/>
            <person name="Wing R.A."/>
        </authorList>
    </citation>
    <scope>NUCLEOTIDE SEQUENCE [LARGE SCALE GENOMIC DNA]</scope>
</reference>
<sequence>MAFKTTRLVAVGPKPGNVAPTGSDFKTLHVKETASTDELAGKISALVITAIEQSSDLDIMPFDEAISHLKLTRRGYASAETRVRSSSSSENYDDANTESLGDSDICDN</sequence>
<organism evidence="2">
    <name type="scientific">Oryza punctata</name>
    <name type="common">Red rice</name>
    <dbReference type="NCBI Taxonomy" id="4537"/>
    <lineage>
        <taxon>Eukaryota</taxon>
        <taxon>Viridiplantae</taxon>
        <taxon>Streptophyta</taxon>
        <taxon>Embryophyta</taxon>
        <taxon>Tracheophyta</taxon>
        <taxon>Spermatophyta</taxon>
        <taxon>Magnoliopsida</taxon>
        <taxon>Liliopsida</taxon>
        <taxon>Poales</taxon>
        <taxon>Poaceae</taxon>
        <taxon>BOP clade</taxon>
        <taxon>Oryzoideae</taxon>
        <taxon>Oryzeae</taxon>
        <taxon>Oryzinae</taxon>
        <taxon>Oryza</taxon>
    </lineage>
</organism>
<protein>
    <submittedName>
        <fullName evidence="2">Uncharacterized protein</fullName>
    </submittedName>
</protein>
<keyword evidence="3" id="KW-1185">Reference proteome</keyword>
<dbReference type="AlphaFoldDB" id="A0A0E0LWK7"/>
<dbReference type="HOGENOM" id="CLU_2201294_0_0_1"/>
<evidence type="ECO:0000313" key="2">
    <source>
        <dbReference type="EnsemblPlants" id="OPUNC08G17700.1"/>
    </source>
</evidence>
<reference evidence="2" key="1">
    <citation type="submission" date="2015-04" db="UniProtKB">
        <authorList>
            <consortium name="EnsemblPlants"/>
        </authorList>
    </citation>
    <scope>IDENTIFICATION</scope>
</reference>
<proteinExistence type="predicted"/>
<feature type="region of interest" description="Disordered" evidence="1">
    <location>
        <begin position="79"/>
        <end position="108"/>
    </location>
</feature>
<dbReference type="STRING" id="4537.A0A0E0LWK7"/>
<accession>A0A0E0LWK7</accession>
<evidence type="ECO:0000256" key="1">
    <source>
        <dbReference type="SAM" id="MobiDB-lite"/>
    </source>
</evidence>
<dbReference type="Proteomes" id="UP000026962">
    <property type="component" value="Chromosome 8"/>
</dbReference>
<name>A0A0E0LWK7_ORYPU</name>
<evidence type="ECO:0000313" key="3">
    <source>
        <dbReference type="Proteomes" id="UP000026962"/>
    </source>
</evidence>
<dbReference type="Gramene" id="OPUNC08G17700.1">
    <property type="protein sequence ID" value="OPUNC08G17700.1"/>
    <property type="gene ID" value="OPUNC08G17700"/>
</dbReference>